<evidence type="ECO:0000313" key="3">
    <source>
        <dbReference type="EMBL" id="VUC26708.1"/>
    </source>
</evidence>
<evidence type="ECO:0000256" key="1">
    <source>
        <dbReference type="SAM" id="MobiDB-lite"/>
    </source>
</evidence>
<dbReference type="EMBL" id="CABFNS010000755">
    <property type="protein sequence ID" value="VUC26708.1"/>
    <property type="molecule type" value="Genomic_DNA"/>
</dbReference>
<name>A0ABY6U6L1_BIOOC</name>
<keyword evidence="4" id="KW-1185">Reference proteome</keyword>
<feature type="compositionally biased region" description="Basic and acidic residues" evidence="1">
    <location>
        <begin position="37"/>
        <end position="65"/>
    </location>
</feature>
<evidence type="ECO:0000313" key="4">
    <source>
        <dbReference type="Proteomes" id="UP000766486"/>
    </source>
</evidence>
<comment type="caution">
    <text evidence="3">The sequence shown here is derived from an EMBL/GenBank/DDBJ whole genome shotgun (WGS) entry which is preliminary data.</text>
</comment>
<feature type="region of interest" description="Disordered" evidence="1">
    <location>
        <begin position="22"/>
        <end position="113"/>
    </location>
</feature>
<evidence type="ECO:0000256" key="2">
    <source>
        <dbReference type="SAM" id="SignalP"/>
    </source>
</evidence>
<feature type="signal peptide" evidence="2">
    <location>
        <begin position="1"/>
        <end position="19"/>
    </location>
</feature>
<evidence type="ECO:0008006" key="5">
    <source>
        <dbReference type="Google" id="ProtNLM"/>
    </source>
</evidence>
<accession>A0ABY6U6L1</accession>
<keyword evidence="2" id="KW-0732">Signal</keyword>
<reference evidence="3 4" key="1">
    <citation type="submission" date="2019-06" db="EMBL/GenBank/DDBJ databases">
        <authorList>
            <person name="Broberg M."/>
        </authorList>
    </citation>
    <scope>NUCLEOTIDE SEQUENCE [LARGE SCALE GENOMIC DNA]</scope>
</reference>
<protein>
    <recommendedName>
        <fullName evidence="5">Secreted protein</fullName>
    </recommendedName>
</protein>
<dbReference type="Proteomes" id="UP000766486">
    <property type="component" value="Unassembled WGS sequence"/>
</dbReference>
<gene>
    <name evidence="3" type="ORF">CLO192961_LOCUS194058</name>
</gene>
<proteinExistence type="predicted"/>
<sequence length="145" mass="16218">MRFSFFITAFLLLILGSLAVRQRDERHSNTPSRKSHAGTDHDSRASLRAPVEKTHLASNRADRLSKRGASAQKPKGGISGSGVRKTERKKVKKPDPYRVNKPEPKEKPKTACVVHGTPCGFNEMRQVVCGSRVERQKINFPKRAD</sequence>
<feature type="compositionally biased region" description="Basic and acidic residues" evidence="1">
    <location>
        <begin position="93"/>
        <end position="109"/>
    </location>
</feature>
<organism evidence="3 4">
    <name type="scientific">Bionectria ochroleuca</name>
    <name type="common">Gliocladium roseum</name>
    <dbReference type="NCBI Taxonomy" id="29856"/>
    <lineage>
        <taxon>Eukaryota</taxon>
        <taxon>Fungi</taxon>
        <taxon>Dikarya</taxon>
        <taxon>Ascomycota</taxon>
        <taxon>Pezizomycotina</taxon>
        <taxon>Sordariomycetes</taxon>
        <taxon>Hypocreomycetidae</taxon>
        <taxon>Hypocreales</taxon>
        <taxon>Bionectriaceae</taxon>
        <taxon>Clonostachys</taxon>
    </lineage>
</organism>
<feature type="chain" id="PRO_5045779574" description="Secreted protein" evidence="2">
    <location>
        <begin position="20"/>
        <end position="145"/>
    </location>
</feature>